<dbReference type="InterPro" id="IPR042522">
    <property type="entry name" value="Atg7_N_1"/>
</dbReference>
<dbReference type="GeneID" id="25260452"/>
<dbReference type="EMBL" id="JMKJ01000555">
    <property type="protein sequence ID" value="KGG50706.1"/>
    <property type="molecule type" value="Genomic_DNA"/>
</dbReference>
<dbReference type="Gene3D" id="3.40.140.70">
    <property type="entry name" value="Ubiquitin-like modifier-activating enzyme ATG7 N-terminal domain"/>
    <property type="match status" value="1"/>
</dbReference>
<evidence type="ECO:0000259" key="1">
    <source>
        <dbReference type="Pfam" id="PF16420"/>
    </source>
</evidence>
<dbReference type="InterPro" id="IPR035985">
    <property type="entry name" value="Ubiquitin-activating_enz"/>
</dbReference>
<dbReference type="Pfam" id="PF16420">
    <property type="entry name" value="ATG7_N"/>
    <property type="match status" value="1"/>
</dbReference>
<organism evidence="2 3">
    <name type="scientific">Mitosporidium daphniae</name>
    <dbReference type="NCBI Taxonomy" id="1485682"/>
    <lineage>
        <taxon>Eukaryota</taxon>
        <taxon>Fungi</taxon>
        <taxon>Fungi incertae sedis</taxon>
        <taxon>Microsporidia</taxon>
        <taxon>Mitosporidium</taxon>
    </lineage>
</organism>
<dbReference type="Gene3D" id="3.40.50.720">
    <property type="entry name" value="NAD(P)-binding Rossmann-like Domain"/>
    <property type="match status" value="2"/>
</dbReference>
<reference evidence="2 3" key="1">
    <citation type="submission" date="2014-04" db="EMBL/GenBank/DDBJ databases">
        <title>A new species of microsporidia sheds light on the evolution of extreme parasitism.</title>
        <authorList>
            <person name="Haag K.L."/>
            <person name="James T.Y."/>
            <person name="Larsson R."/>
            <person name="Schaer T.M."/>
            <person name="Refardt D."/>
            <person name="Pombert J.-F."/>
            <person name="Ebert D."/>
        </authorList>
    </citation>
    <scope>NUCLEOTIDE SEQUENCE [LARGE SCALE GENOMIC DNA]</scope>
    <source>
        <strain evidence="2 3">UGP3</strain>
        <tissue evidence="2">Spores</tissue>
    </source>
</reference>
<dbReference type="OrthoDB" id="338614at2759"/>
<accession>A0A098VSJ4</accession>
<dbReference type="HOGENOM" id="CLU_012998_2_1_1"/>
<protein>
    <recommendedName>
        <fullName evidence="1">Ubiquitin-like modifier-activating enzyme Atg7 N-terminal domain-containing protein</fullName>
    </recommendedName>
</protein>
<dbReference type="VEuPathDB" id="MicrosporidiaDB:DI09_5p530"/>
<dbReference type="InterPro" id="IPR032197">
    <property type="entry name" value="Atg7_N"/>
</dbReference>
<dbReference type="AlphaFoldDB" id="A0A098VSJ4"/>
<gene>
    <name evidence="2" type="ORF">DI09_5p530</name>
</gene>
<sequence length="592" mass="66960">MGSFVLPSLQIDPISFWSSLHHLKLERFKLEEGPFPLWGFLDVGKSHAFVKLDANSFLNKEQANLDADAKHSSFAIPGHLLVWEQMSISSIQQGDPFYLLSFVLFVYADLKAFNYKYSYVFPAFFSPKILLNHSLSHSTNFILNAHKVPIFFCATSSSDNKLEQQQPEPDLFTLHPLSYSHSCEFAKKCANFDSFFFGIRNDVFIPFKKQASSFLLSWPIRNYIILLYKLFRIKEFRILPLYQSDLYEVFHENGAQKIKFHASANMNECFVHVSFSEFPCTDFSAKNPEDLFALTGWQTESNGLVKEFAVNFSDYCNPMDILKSSLSLNLNLMKWRVLPDLNLERLSSQRVLICGAGTLGCNIARALLSLYSYSTTMGSSNKAEMAAQSLTMIYPLVNSKGIVMNIPTLGQCTVSQNEIQELEAFVVDADVLFLVTDTRESRWLPSVLGPICSARRSISPTYNANYKQIPERPIDMACTISRSGLSMIASGMSVELFAACVQYFWVSYFFYRKDPANDAKHPLGSPPHQIRGDLSSFSQLVQNAISAHLEGPVRLRQLSIWLRTPALLRKLLDSNGRAPSQCLSTLSLVEFE</sequence>
<dbReference type="Proteomes" id="UP000029725">
    <property type="component" value="Unassembled WGS sequence"/>
</dbReference>
<feature type="domain" description="Ubiquitin-like modifier-activating enzyme Atg7 N-terminal" evidence="1">
    <location>
        <begin position="14"/>
        <end position="315"/>
    </location>
</feature>
<proteinExistence type="predicted"/>
<dbReference type="RefSeq" id="XP_013237133.1">
    <property type="nucleotide sequence ID" value="XM_013381679.1"/>
</dbReference>
<evidence type="ECO:0000313" key="3">
    <source>
        <dbReference type="Proteomes" id="UP000029725"/>
    </source>
</evidence>
<name>A0A098VSJ4_9MICR</name>
<comment type="caution">
    <text evidence="2">The sequence shown here is derived from an EMBL/GenBank/DDBJ whole genome shotgun (WGS) entry which is preliminary data.</text>
</comment>
<dbReference type="SUPFAM" id="SSF69572">
    <property type="entry name" value="Activating enzymes of the ubiquitin-like proteins"/>
    <property type="match status" value="1"/>
</dbReference>
<evidence type="ECO:0000313" key="2">
    <source>
        <dbReference type="EMBL" id="KGG50706.1"/>
    </source>
</evidence>
<keyword evidence="3" id="KW-1185">Reference proteome</keyword>
<dbReference type="GO" id="GO:0008641">
    <property type="term" value="F:ubiquitin-like modifier activating enzyme activity"/>
    <property type="evidence" value="ECO:0007669"/>
    <property type="project" value="InterPro"/>
</dbReference>